<dbReference type="AlphaFoldDB" id="A0AAD9MSV6"/>
<dbReference type="Proteomes" id="UP001208570">
    <property type="component" value="Unassembled WGS sequence"/>
</dbReference>
<name>A0AAD9MSV6_9ANNE</name>
<dbReference type="EMBL" id="JAODUP010000937">
    <property type="protein sequence ID" value="KAK2142586.1"/>
    <property type="molecule type" value="Genomic_DNA"/>
</dbReference>
<evidence type="ECO:0000313" key="1">
    <source>
        <dbReference type="EMBL" id="KAK2142586.1"/>
    </source>
</evidence>
<comment type="caution">
    <text evidence="1">The sequence shown here is derived from an EMBL/GenBank/DDBJ whole genome shotgun (WGS) entry which is preliminary data.</text>
</comment>
<feature type="non-terminal residue" evidence="1">
    <location>
        <position position="100"/>
    </location>
</feature>
<protein>
    <submittedName>
        <fullName evidence="1">Uncharacterized protein</fullName>
    </submittedName>
</protein>
<organism evidence="1 2">
    <name type="scientific">Paralvinella palmiformis</name>
    <dbReference type="NCBI Taxonomy" id="53620"/>
    <lineage>
        <taxon>Eukaryota</taxon>
        <taxon>Metazoa</taxon>
        <taxon>Spiralia</taxon>
        <taxon>Lophotrochozoa</taxon>
        <taxon>Annelida</taxon>
        <taxon>Polychaeta</taxon>
        <taxon>Sedentaria</taxon>
        <taxon>Canalipalpata</taxon>
        <taxon>Terebellida</taxon>
        <taxon>Terebelliformia</taxon>
        <taxon>Alvinellidae</taxon>
        <taxon>Paralvinella</taxon>
    </lineage>
</organism>
<reference evidence="1" key="1">
    <citation type="journal article" date="2023" name="Mol. Biol. Evol.">
        <title>Third-Generation Sequencing Reveals the Adaptive Role of the Epigenome in Three Deep-Sea Polychaetes.</title>
        <authorList>
            <person name="Perez M."/>
            <person name="Aroh O."/>
            <person name="Sun Y."/>
            <person name="Lan Y."/>
            <person name="Juniper S.K."/>
            <person name="Young C.R."/>
            <person name="Angers B."/>
            <person name="Qian P.Y."/>
        </authorList>
    </citation>
    <scope>NUCLEOTIDE SEQUENCE</scope>
    <source>
        <strain evidence="1">P08H-3</strain>
    </source>
</reference>
<gene>
    <name evidence="1" type="ORF">LSH36_937g00005</name>
</gene>
<sequence length="100" mass="11211">MLPTRLGVQQGDAQRCGNQHLCIRDTIVIYPQKTVLQGIIKSISTRLPKATPSSKVDPSATAFWSKQIDLPVIHRSFPVITEREDITPDDTTRIITDKKN</sequence>
<accession>A0AAD9MSV6</accession>
<proteinExistence type="predicted"/>
<keyword evidence="2" id="KW-1185">Reference proteome</keyword>
<evidence type="ECO:0000313" key="2">
    <source>
        <dbReference type="Proteomes" id="UP001208570"/>
    </source>
</evidence>